<gene>
    <name evidence="1" type="ORF">FC85_GL002272</name>
</gene>
<reference evidence="1 2" key="1">
    <citation type="journal article" date="2015" name="Genome Announc.">
        <title>Expanding the biotechnology potential of lactobacilli through comparative genomics of 213 strains and associated genera.</title>
        <authorList>
            <person name="Sun Z."/>
            <person name="Harris H.M."/>
            <person name="McCann A."/>
            <person name="Guo C."/>
            <person name="Argimon S."/>
            <person name="Zhang W."/>
            <person name="Yang X."/>
            <person name="Jeffery I.B."/>
            <person name="Cooney J.C."/>
            <person name="Kagawa T.F."/>
            <person name="Liu W."/>
            <person name="Song Y."/>
            <person name="Salvetti E."/>
            <person name="Wrobel A."/>
            <person name="Rasinkangas P."/>
            <person name="Parkhill J."/>
            <person name="Rea M.C."/>
            <person name="O'Sullivan O."/>
            <person name="Ritari J."/>
            <person name="Douillard F.P."/>
            <person name="Paul Ross R."/>
            <person name="Yang R."/>
            <person name="Briner A.E."/>
            <person name="Felis G.E."/>
            <person name="de Vos W.M."/>
            <person name="Barrangou R."/>
            <person name="Klaenhammer T.R."/>
            <person name="Caufield P.W."/>
            <person name="Cui Y."/>
            <person name="Zhang H."/>
            <person name="O'Toole P.W."/>
        </authorList>
    </citation>
    <scope>NUCLEOTIDE SEQUENCE [LARGE SCALE GENOMIC DNA]</scope>
    <source>
        <strain evidence="1 2">DSM 14421</strain>
    </source>
</reference>
<evidence type="ECO:0000313" key="1">
    <source>
        <dbReference type="EMBL" id="KRL69053.1"/>
    </source>
</evidence>
<dbReference type="AlphaFoldDB" id="A0A0R1SI23"/>
<comment type="caution">
    <text evidence="1">The sequence shown here is derived from an EMBL/GenBank/DDBJ whole genome shotgun (WGS) entry which is preliminary data.</text>
</comment>
<name>A0A0R1SI23_9LACO</name>
<proteinExistence type="predicted"/>
<dbReference type="RefSeq" id="WP_057863909.1">
    <property type="nucleotide sequence ID" value="NZ_AZEY01000020.1"/>
</dbReference>
<organism evidence="1 2">
    <name type="scientific">Lentilactobacillus diolivorans DSM 14421</name>
    <dbReference type="NCBI Taxonomy" id="1423739"/>
    <lineage>
        <taxon>Bacteria</taxon>
        <taxon>Bacillati</taxon>
        <taxon>Bacillota</taxon>
        <taxon>Bacilli</taxon>
        <taxon>Lactobacillales</taxon>
        <taxon>Lactobacillaceae</taxon>
        <taxon>Lentilactobacillus</taxon>
    </lineage>
</organism>
<sequence>MEKTTIANERTKRFFVRLRRIPGEHWYLATDSEKNVDSSDRTKIPDDLKTQDFLIDQISFFNKQIWYHFSCEGLSGWLPKRNIRKTFRRLDVEPIKQATQADIDNQCAALKMLLRDAGSQISDQALKQAVQKWRDSAEPLIGLRDLIISETHSIKDLNRVDFRQLNKQLLRRRPIVVRVAGVDNLKSSFIILTGFNRKLYYYNDPWTGRLESVSQNHLKKHWHHGNLEAISY</sequence>
<dbReference type="PATRIC" id="fig|1423739.3.peg.2362"/>
<evidence type="ECO:0000313" key="2">
    <source>
        <dbReference type="Proteomes" id="UP000052013"/>
    </source>
</evidence>
<dbReference type="EMBL" id="AZEY01000020">
    <property type="protein sequence ID" value="KRL69053.1"/>
    <property type="molecule type" value="Genomic_DNA"/>
</dbReference>
<dbReference type="STRING" id="1423739.FC85_GL002272"/>
<protein>
    <submittedName>
        <fullName evidence="1">Uncharacterized protein</fullName>
    </submittedName>
</protein>
<dbReference type="Gene3D" id="3.90.70.10">
    <property type="entry name" value="Cysteine proteinases"/>
    <property type="match status" value="1"/>
</dbReference>
<accession>A0A0R1SI23</accession>
<dbReference type="Proteomes" id="UP000052013">
    <property type="component" value="Unassembled WGS sequence"/>
</dbReference>